<feature type="domain" description="UvrD-like helicase C-terminal" evidence="3">
    <location>
        <begin position="802"/>
        <end position="848"/>
    </location>
</feature>
<dbReference type="Gene3D" id="3.40.50.300">
    <property type="entry name" value="P-loop containing nucleotide triphosphate hydrolases"/>
    <property type="match status" value="2"/>
</dbReference>
<dbReference type="PANTHER" id="PTHR43788:SF6">
    <property type="entry name" value="DNA HELICASE B"/>
    <property type="match status" value="1"/>
</dbReference>
<evidence type="ECO:0000313" key="6">
    <source>
        <dbReference type="Proteomes" id="UP000694427"/>
    </source>
</evidence>
<dbReference type="Pfam" id="PF13604">
    <property type="entry name" value="AAA_30"/>
    <property type="match status" value="1"/>
</dbReference>
<sequence>MSLPKRSTLLEQTITGYILPNNEDDDVEDEDEEEEIQTEFLDMKEMNSVSSGAKMFKFSVPASKEVSFMANDEKCRVWGRFHLCDPWWEVTCTVRRCNKHKFSTIPSSYPSYSLRTNLSSEDHSLVSLFLKACGANPGFVMSFMDFLSKNRHMVELINVLDALQDFEDSGPENRAKAKELKSNVINSVAWTHVEVARKYPQIMKYLPTLLPGQFMDIISNGKMKNSQDTTEETPEQQSNTHVLEKLEQLIKTDVWKLGFNYIMFREFLMIRCEAKLEAFKVCNLLSRMTEEQRNGLQLYANLKDYCRDTGSTYIEQNMLLEKMQQWKIEDAGYSFLHKHDVLKLENNKVALHNYFSYEKGIAECLRALIEGESWMIHLDVKEVLQRAAMERLKEMGHGDLNDSAIELDKDHVRAAEMICAYPVTVISGKGGCGKTTLVSLVFKKAMEKQTSKSDSDEKPPVEVLLTAPTGRAASILTKRTGCTAYTLHQVLWSFMNRKKEENANLQEWKFSKVRVLVVDEGSLVSVQILHSILSLLTKHAELKKFIFLGDVRQLPSIEPGNTLYDLFEGFRKVRWAIEMQTNHRSESELIVRNAGLISEMGQKRRYSPLEFDATINMRNPSTVPSDKRFIFVKISENHDALQEALKFLLKEAPGLKDHKSSQIVAFMRRDCQLINELCCKHYSGHVTKTHNNKIHFQVGDKVCCTKNGYISETDNENMQEEPAHDVAGMSQDIPRTQRKNEQKQVKKERMCNGEIFFIKADVTEKDMGARRKTRRYLTLDDENGRVVTSNYSELQKECKLCHAWARTIHTFQGSEAETIVYVLGNTFVQNWQHVYTAVTRGQKRVYVVGRERDLAGAIEKRITPRNTRLRGRVKEIVAQQDFEDSFTQSDCSPVSNTLFLTYDLLFSKSHSKELP</sequence>
<accession>A0A8C0Y6I2</accession>
<keyword evidence="6" id="KW-1185">Reference proteome</keyword>
<evidence type="ECO:0000256" key="1">
    <source>
        <dbReference type="ARBA" id="ARBA00022741"/>
    </source>
</evidence>
<dbReference type="OMA" id="XISRRQF"/>
<gene>
    <name evidence="5" type="primary">LOC109075647</name>
</gene>
<evidence type="ECO:0000313" key="5">
    <source>
        <dbReference type="Ensembl" id="ENSCCRP00010093994.1"/>
    </source>
</evidence>
<keyword evidence="1" id="KW-0547">Nucleotide-binding</keyword>
<proteinExistence type="predicted"/>
<dbReference type="InterPro" id="IPR027417">
    <property type="entry name" value="P-loop_NTPase"/>
</dbReference>
<reference evidence="5" key="2">
    <citation type="submission" date="2025-09" db="UniProtKB">
        <authorList>
            <consortium name="Ensembl"/>
        </authorList>
    </citation>
    <scope>IDENTIFICATION</scope>
</reference>
<evidence type="ECO:0000256" key="2">
    <source>
        <dbReference type="ARBA" id="ARBA00022840"/>
    </source>
</evidence>
<dbReference type="InterPro" id="IPR058839">
    <property type="entry name" value="WHD_HELB"/>
</dbReference>
<dbReference type="AlphaFoldDB" id="A0A8C1R7T4"/>
<reference evidence="5" key="1">
    <citation type="submission" date="2025-08" db="UniProtKB">
        <authorList>
            <consortium name="Ensembl"/>
        </authorList>
    </citation>
    <scope>IDENTIFICATION</scope>
</reference>
<dbReference type="SUPFAM" id="SSF52540">
    <property type="entry name" value="P-loop containing nucleoside triphosphate hydrolases"/>
    <property type="match status" value="2"/>
</dbReference>
<evidence type="ECO:0000259" key="4">
    <source>
        <dbReference type="Pfam" id="PF25894"/>
    </source>
</evidence>
<dbReference type="CDD" id="cd18809">
    <property type="entry name" value="SF1_C_RecD"/>
    <property type="match status" value="1"/>
</dbReference>
<dbReference type="Pfam" id="PF13538">
    <property type="entry name" value="UvrD_C_2"/>
    <property type="match status" value="1"/>
</dbReference>
<dbReference type="GO" id="GO:2000042">
    <property type="term" value="P:negative regulation of double-strand break repair via homologous recombination"/>
    <property type="evidence" value="ECO:0007669"/>
    <property type="project" value="TreeGrafter"/>
</dbReference>
<dbReference type="PANTHER" id="PTHR43788">
    <property type="entry name" value="DNA2/NAM7 HELICASE FAMILY MEMBER"/>
    <property type="match status" value="1"/>
</dbReference>
<organism evidence="5 6">
    <name type="scientific">Cyprinus carpio</name>
    <name type="common">Common carp</name>
    <dbReference type="NCBI Taxonomy" id="7962"/>
    <lineage>
        <taxon>Eukaryota</taxon>
        <taxon>Metazoa</taxon>
        <taxon>Chordata</taxon>
        <taxon>Craniata</taxon>
        <taxon>Vertebrata</taxon>
        <taxon>Euteleostomi</taxon>
        <taxon>Actinopterygii</taxon>
        <taxon>Neopterygii</taxon>
        <taxon>Teleostei</taxon>
        <taxon>Ostariophysi</taxon>
        <taxon>Cypriniformes</taxon>
        <taxon>Cyprinidae</taxon>
        <taxon>Cyprininae</taxon>
        <taxon>Cyprinus</taxon>
    </lineage>
</organism>
<dbReference type="CDD" id="cd17933">
    <property type="entry name" value="DEXSc_RecD-like"/>
    <property type="match status" value="1"/>
</dbReference>
<protein>
    <submittedName>
        <fullName evidence="5">Helicase (DNA) B</fullName>
    </submittedName>
</protein>
<dbReference type="Gene3D" id="2.30.30.940">
    <property type="match status" value="1"/>
</dbReference>
<keyword evidence="2" id="KW-0067">ATP-binding</keyword>
<dbReference type="GO" id="GO:0005524">
    <property type="term" value="F:ATP binding"/>
    <property type="evidence" value="ECO:0007669"/>
    <property type="project" value="UniProtKB-KW"/>
</dbReference>
<dbReference type="Proteomes" id="UP000694427">
    <property type="component" value="Unplaced"/>
</dbReference>
<evidence type="ECO:0000259" key="3">
    <source>
        <dbReference type="Pfam" id="PF13538"/>
    </source>
</evidence>
<dbReference type="InterPro" id="IPR027785">
    <property type="entry name" value="UvrD-like_helicase_C"/>
</dbReference>
<feature type="domain" description="DNA helicase B winged helix" evidence="4">
    <location>
        <begin position="246"/>
        <end position="351"/>
    </location>
</feature>
<dbReference type="Pfam" id="PF25894">
    <property type="entry name" value="WHD_HELB"/>
    <property type="match status" value="1"/>
</dbReference>
<name>A0A8C1R7T4_CYPCA</name>
<accession>A0A8C1R7T4</accession>
<dbReference type="GO" id="GO:0017116">
    <property type="term" value="F:single-stranded DNA helicase activity"/>
    <property type="evidence" value="ECO:0007669"/>
    <property type="project" value="TreeGrafter"/>
</dbReference>
<dbReference type="Ensembl" id="ENSCCRT00010104304.1">
    <property type="protein sequence ID" value="ENSCCRP00010093994.1"/>
    <property type="gene ID" value="ENSCCRG00010041156.1"/>
</dbReference>
<dbReference type="InterPro" id="IPR050534">
    <property type="entry name" value="Coronavir_polyprotein_1ab"/>
</dbReference>